<accession>A0A6N2MWX4</accession>
<organism evidence="1">
    <name type="scientific">Salix viminalis</name>
    <name type="common">Common osier</name>
    <name type="synonym">Basket willow</name>
    <dbReference type="NCBI Taxonomy" id="40686"/>
    <lineage>
        <taxon>Eukaryota</taxon>
        <taxon>Viridiplantae</taxon>
        <taxon>Streptophyta</taxon>
        <taxon>Embryophyta</taxon>
        <taxon>Tracheophyta</taxon>
        <taxon>Spermatophyta</taxon>
        <taxon>Magnoliopsida</taxon>
        <taxon>eudicotyledons</taxon>
        <taxon>Gunneridae</taxon>
        <taxon>Pentapetalae</taxon>
        <taxon>rosids</taxon>
        <taxon>fabids</taxon>
        <taxon>Malpighiales</taxon>
        <taxon>Salicaceae</taxon>
        <taxon>Saliceae</taxon>
        <taxon>Salix</taxon>
    </lineage>
</organism>
<name>A0A6N2MWX4_SALVM</name>
<dbReference type="EMBL" id="CAADRP010001974">
    <property type="protein sequence ID" value="VFU58203.1"/>
    <property type="molecule type" value="Genomic_DNA"/>
</dbReference>
<dbReference type="AlphaFoldDB" id="A0A6N2MWX4"/>
<sequence length="214" mass="24085">MPGRSGGIGHGFDVAVAGVRSWKVFVYGLPFNILEKINVKLIFHNGHACVCAIAMITWFPGTLPGPKTEYLKEQYIPQLSILRLEVAEPRGRSRRTRELWTGVLAIDPKIQKANHSEVGKLTIWTSGAQHPQLSDKLGKAKGEANSGMEGENYLRTSSMFIFPVFFLRVYIWTALCAEPFECHVVDWKKEFGVIDGIMAYILYKSRLPIHLPKL</sequence>
<gene>
    <name evidence="1" type="ORF">SVIM_LOCUS423849</name>
</gene>
<proteinExistence type="predicted"/>
<evidence type="ECO:0000313" key="1">
    <source>
        <dbReference type="EMBL" id="VFU58203.1"/>
    </source>
</evidence>
<protein>
    <submittedName>
        <fullName evidence="1">Uncharacterized protein</fullName>
    </submittedName>
</protein>
<reference evidence="1" key="1">
    <citation type="submission" date="2019-03" db="EMBL/GenBank/DDBJ databases">
        <authorList>
            <person name="Mank J."/>
            <person name="Almeida P."/>
        </authorList>
    </citation>
    <scope>NUCLEOTIDE SEQUENCE</scope>
    <source>
        <strain evidence="1">78183</strain>
    </source>
</reference>